<evidence type="ECO:0000256" key="1">
    <source>
        <dbReference type="ARBA" id="ARBA00023015"/>
    </source>
</evidence>
<dbReference type="GO" id="GO:0006355">
    <property type="term" value="P:regulation of DNA-templated transcription"/>
    <property type="evidence" value="ECO:0007669"/>
    <property type="project" value="InterPro"/>
</dbReference>
<evidence type="ECO:0000256" key="4">
    <source>
        <dbReference type="SAM" id="MobiDB-lite"/>
    </source>
</evidence>
<feature type="domain" description="HTH luxR-type" evidence="5">
    <location>
        <begin position="23"/>
        <end position="88"/>
    </location>
</feature>
<dbReference type="Proteomes" id="UP000297643">
    <property type="component" value="Unassembled WGS sequence"/>
</dbReference>
<dbReference type="Gene3D" id="1.10.10.10">
    <property type="entry name" value="Winged helix-like DNA-binding domain superfamily/Winged helix DNA-binding domain"/>
    <property type="match status" value="1"/>
</dbReference>
<dbReference type="PRINTS" id="PR00038">
    <property type="entry name" value="HTHLUXR"/>
</dbReference>
<keyword evidence="2" id="KW-0238">DNA-binding</keyword>
<dbReference type="PANTHER" id="PTHR44688:SF16">
    <property type="entry name" value="DNA-BINDING TRANSCRIPTIONAL ACTIVATOR DEVR_DOSR"/>
    <property type="match status" value="1"/>
</dbReference>
<gene>
    <name evidence="6" type="ORF">E3O32_04560</name>
</gene>
<comment type="caution">
    <text evidence="6">The sequence shown here is derived from an EMBL/GenBank/DDBJ whole genome shotgun (WGS) entry which is preliminary data.</text>
</comment>
<sequence length="90" mass="9836">MHAPAFSRRAREAIARLGPPTSPRSPLSPLSPREAEVAELVGAGMTNREVAHRLFLSERTVENHVSNILQRLGLPNRAAVAAWVSRQHPA</sequence>
<organism evidence="6 7">
    <name type="scientific">Cryobacterium mannosilyticum</name>
    <dbReference type="NCBI Taxonomy" id="1259190"/>
    <lineage>
        <taxon>Bacteria</taxon>
        <taxon>Bacillati</taxon>
        <taxon>Actinomycetota</taxon>
        <taxon>Actinomycetes</taxon>
        <taxon>Micrococcales</taxon>
        <taxon>Microbacteriaceae</taxon>
        <taxon>Cryobacterium</taxon>
    </lineage>
</organism>
<evidence type="ECO:0000259" key="5">
    <source>
        <dbReference type="PROSITE" id="PS50043"/>
    </source>
</evidence>
<dbReference type="PROSITE" id="PS00622">
    <property type="entry name" value="HTH_LUXR_1"/>
    <property type="match status" value="1"/>
</dbReference>
<keyword evidence="7" id="KW-1185">Reference proteome</keyword>
<name>A0A4R8WBR6_9MICO</name>
<evidence type="ECO:0000313" key="6">
    <source>
        <dbReference type="EMBL" id="TFC06462.1"/>
    </source>
</evidence>
<reference evidence="6 7" key="1">
    <citation type="submission" date="2019-03" db="EMBL/GenBank/DDBJ databases">
        <title>Genomics of glacier-inhabiting Cryobacterium strains.</title>
        <authorList>
            <person name="Liu Q."/>
            <person name="Xin Y.-H."/>
        </authorList>
    </citation>
    <scope>NUCLEOTIDE SEQUENCE [LARGE SCALE GENOMIC DNA]</scope>
    <source>
        <strain evidence="6 7">RHLT2-21</strain>
    </source>
</reference>
<dbReference type="SMART" id="SM00421">
    <property type="entry name" value="HTH_LUXR"/>
    <property type="match status" value="1"/>
</dbReference>
<dbReference type="GO" id="GO:0003677">
    <property type="term" value="F:DNA binding"/>
    <property type="evidence" value="ECO:0007669"/>
    <property type="project" value="UniProtKB-KW"/>
</dbReference>
<dbReference type="InterPro" id="IPR000792">
    <property type="entry name" value="Tscrpt_reg_LuxR_C"/>
</dbReference>
<dbReference type="InterPro" id="IPR036388">
    <property type="entry name" value="WH-like_DNA-bd_sf"/>
</dbReference>
<dbReference type="EMBL" id="SOFM01000010">
    <property type="protein sequence ID" value="TFC06462.1"/>
    <property type="molecule type" value="Genomic_DNA"/>
</dbReference>
<dbReference type="PANTHER" id="PTHR44688">
    <property type="entry name" value="DNA-BINDING TRANSCRIPTIONAL ACTIVATOR DEVR_DOSR"/>
    <property type="match status" value="1"/>
</dbReference>
<evidence type="ECO:0000313" key="7">
    <source>
        <dbReference type="Proteomes" id="UP000297643"/>
    </source>
</evidence>
<dbReference type="Pfam" id="PF00196">
    <property type="entry name" value="GerE"/>
    <property type="match status" value="1"/>
</dbReference>
<dbReference type="SUPFAM" id="SSF46894">
    <property type="entry name" value="C-terminal effector domain of the bipartite response regulators"/>
    <property type="match status" value="1"/>
</dbReference>
<keyword evidence="3" id="KW-0804">Transcription</keyword>
<accession>A0A4R8WBR6</accession>
<dbReference type="InterPro" id="IPR016032">
    <property type="entry name" value="Sig_transdc_resp-reg_C-effctor"/>
</dbReference>
<dbReference type="PROSITE" id="PS50043">
    <property type="entry name" value="HTH_LUXR_2"/>
    <property type="match status" value="1"/>
</dbReference>
<feature type="compositionally biased region" description="Low complexity" evidence="4">
    <location>
        <begin position="16"/>
        <end position="32"/>
    </location>
</feature>
<proteinExistence type="predicted"/>
<dbReference type="AlphaFoldDB" id="A0A4R8WBR6"/>
<dbReference type="CDD" id="cd06170">
    <property type="entry name" value="LuxR_C_like"/>
    <property type="match status" value="1"/>
</dbReference>
<feature type="region of interest" description="Disordered" evidence="4">
    <location>
        <begin position="1"/>
        <end position="32"/>
    </location>
</feature>
<protein>
    <submittedName>
        <fullName evidence="6">Response regulator transcription factor</fullName>
    </submittedName>
</protein>
<evidence type="ECO:0000256" key="3">
    <source>
        <dbReference type="ARBA" id="ARBA00023163"/>
    </source>
</evidence>
<keyword evidence="1" id="KW-0805">Transcription regulation</keyword>
<evidence type="ECO:0000256" key="2">
    <source>
        <dbReference type="ARBA" id="ARBA00023125"/>
    </source>
</evidence>